<name>A0A1G6ME72_9BACT</name>
<dbReference type="OrthoDB" id="612554at2"/>
<organism evidence="1 2">
    <name type="scientific">Williamwhitmania taraxaci</name>
    <dbReference type="NCBI Taxonomy" id="1640674"/>
    <lineage>
        <taxon>Bacteria</taxon>
        <taxon>Pseudomonadati</taxon>
        <taxon>Bacteroidota</taxon>
        <taxon>Bacteroidia</taxon>
        <taxon>Bacteroidales</taxon>
        <taxon>Williamwhitmaniaceae</taxon>
        <taxon>Williamwhitmania</taxon>
    </lineage>
</organism>
<sequence length="680" mass="77669">MPHFFNNNILVVTELELIPAHFSTYDALRMAIKRAEKRGYGITRVQSGGNGRQLLIDFDSLPMSIRDAIGDPRKGKHVLEQFYKTDKATVDFYTTYKFSDQTTIEAEAQIRYITNASVLNALALLKEAREVKISSLTPNKSTRGIWHSLTSDVASFNPVLQQKFGVQHTLPESKRMAPLFKKFMEQGYPSIINGNHGNRNAAKITPEVVHLLNNLFGTQRKKPTYAEISRQYSGFLDGYVELINNETGEQYNPKEFKTLSRSTIYEYLSEWESRIGTVAKRSGDRQKLLSEFSPYHSLAHPTYAGSIVSVDDRQPPFEYAKGERMWFYLAQDVASEAITTWVWGKTKAEMILDFYRQMVRNYAEWGLSLPAELEAESNLNSSFKNTFLKEGYMFQHVHIEANNARAKYIESGFNRRMRYGIEKESLGWIARPFAKDESNQAGGYTVPIVPYTELVESRLRDIQTWNNMPSPLDPAKTRWEYLLENQHPALKPTNYKAILPHLGYKEETSCHTGMVQLQNKQWLLGDNGSMHTGEPLLAIMRQAEGMDLDVYWLDTNDGKVLKAMVYLRGGSQLVCELVPKPIGARATIEQTPESLKAREDMARYKATIDGYMQRQKRALDPVTVIDSTPITLNAKFQIPGINRLITHAGPTEVLATPQDEFELADFENERVYNHSLKDRY</sequence>
<gene>
    <name evidence="1" type="ORF">SAMN05216323_103553</name>
</gene>
<proteinExistence type="predicted"/>
<protein>
    <recommendedName>
        <fullName evidence="3">Mu transposase, C-terminal</fullName>
    </recommendedName>
</protein>
<dbReference type="RefSeq" id="WP_092438650.1">
    <property type="nucleotide sequence ID" value="NZ_FMYP01000035.1"/>
</dbReference>
<reference evidence="1 2" key="1">
    <citation type="submission" date="2016-09" db="EMBL/GenBank/DDBJ databases">
        <authorList>
            <person name="Capua I."/>
            <person name="De Benedictis P."/>
            <person name="Joannis T."/>
            <person name="Lombin L.H."/>
            <person name="Cattoli G."/>
        </authorList>
    </citation>
    <scope>NUCLEOTIDE SEQUENCE [LARGE SCALE GENOMIC DNA]</scope>
    <source>
        <strain evidence="1 2">A7P-90m</strain>
    </source>
</reference>
<accession>A0A1G6ME72</accession>
<dbReference type="STRING" id="1640674.SAMN05216323_103553"/>
<evidence type="ECO:0008006" key="3">
    <source>
        <dbReference type="Google" id="ProtNLM"/>
    </source>
</evidence>
<keyword evidence="2" id="KW-1185">Reference proteome</keyword>
<dbReference type="EMBL" id="FMYP01000035">
    <property type="protein sequence ID" value="SDC53770.1"/>
    <property type="molecule type" value="Genomic_DNA"/>
</dbReference>
<evidence type="ECO:0000313" key="1">
    <source>
        <dbReference type="EMBL" id="SDC53770.1"/>
    </source>
</evidence>
<evidence type="ECO:0000313" key="2">
    <source>
        <dbReference type="Proteomes" id="UP000199452"/>
    </source>
</evidence>
<dbReference type="AlphaFoldDB" id="A0A1G6ME72"/>
<dbReference type="Proteomes" id="UP000199452">
    <property type="component" value="Unassembled WGS sequence"/>
</dbReference>